<dbReference type="HOGENOM" id="CLU_2227870_0_0_1"/>
<proteinExistence type="predicted"/>
<evidence type="ECO:0000313" key="2">
    <source>
        <dbReference type="Proteomes" id="UP000004995"/>
    </source>
</evidence>
<dbReference type="Proteomes" id="UP000004995">
    <property type="component" value="Unassembled WGS sequence"/>
</dbReference>
<protein>
    <submittedName>
        <fullName evidence="1">Uncharacterized protein</fullName>
    </submittedName>
</protein>
<accession>K3Y082</accession>
<name>K3Y082_SETIT</name>
<keyword evidence="2" id="KW-1185">Reference proteome</keyword>
<dbReference type="EnsemblPlants" id="KQL09780">
    <property type="protein sequence ID" value="KQL09780"/>
    <property type="gene ID" value="SETIT_007593mg"/>
</dbReference>
<reference evidence="2" key="1">
    <citation type="journal article" date="2012" name="Nat. Biotechnol.">
        <title>Reference genome sequence of the model plant Setaria.</title>
        <authorList>
            <person name="Bennetzen J.L."/>
            <person name="Schmutz J."/>
            <person name="Wang H."/>
            <person name="Percifield R."/>
            <person name="Hawkins J."/>
            <person name="Pontaroli A.C."/>
            <person name="Estep M."/>
            <person name="Feng L."/>
            <person name="Vaughn J.N."/>
            <person name="Grimwood J."/>
            <person name="Jenkins J."/>
            <person name="Barry K."/>
            <person name="Lindquist E."/>
            <person name="Hellsten U."/>
            <person name="Deshpande S."/>
            <person name="Wang X."/>
            <person name="Wu X."/>
            <person name="Mitros T."/>
            <person name="Triplett J."/>
            <person name="Yang X."/>
            <person name="Ye C.Y."/>
            <person name="Mauro-Herrera M."/>
            <person name="Wang L."/>
            <person name="Li P."/>
            <person name="Sharma M."/>
            <person name="Sharma R."/>
            <person name="Ronald P.C."/>
            <person name="Panaud O."/>
            <person name="Kellogg E.A."/>
            <person name="Brutnell T.P."/>
            <person name="Doust A.N."/>
            <person name="Tuskan G.A."/>
            <person name="Rokhsar D."/>
            <person name="Devos K.M."/>
        </authorList>
    </citation>
    <scope>NUCLEOTIDE SEQUENCE [LARGE SCALE GENOMIC DNA]</scope>
    <source>
        <strain evidence="2">cv. Yugu1</strain>
    </source>
</reference>
<reference evidence="1" key="2">
    <citation type="submission" date="2018-08" db="UniProtKB">
        <authorList>
            <consortium name="EnsemblPlants"/>
        </authorList>
    </citation>
    <scope>IDENTIFICATION</scope>
    <source>
        <strain evidence="1">Yugu1</strain>
    </source>
</reference>
<dbReference type="AlphaFoldDB" id="K3Y082"/>
<evidence type="ECO:0000313" key="1">
    <source>
        <dbReference type="EnsemblPlants" id="KQL09780"/>
    </source>
</evidence>
<sequence>MGRNLQQLSALDDASVHHTGPHGCGAIASGMTSVFTSQQSAVLYCETNHHGKRLLYKNGLKSNPLFVSSGHRFHIGVNKYNDMNNVAQAANSRIFRTKIMHTPLQI</sequence>
<dbReference type="InParanoid" id="K3Y082"/>
<dbReference type="Gramene" id="KQL09780">
    <property type="protein sequence ID" value="KQL09780"/>
    <property type="gene ID" value="SETIT_007593mg"/>
</dbReference>
<dbReference type="EMBL" id="AGNK02002270">
    <property type="status" value="NOT_ANNOTATED_CDS"/>
    <property type="molecule type" value="Genomic_DNA"/>
</dbReference>
<organism evidence="1 2">
    <name type="scientific">Setaria italica</name>
    <name type="common">Foxtail millet</name>
    <name type="synonym">Panicum italicum</name>
    <dbReference type="NCBI Taxonomy" id="4555"/>
    <lineage>
        <taxon>Eukaryota</taxon>
        <taxon>Viridiplantae</taxon>
        <taxon>Streptophyta</taxon>
        <taxon>Embryophyta</taxon>
        <taxon>Tracheophyta</taxon>
        <taxon>Spermatophyta</taxon>
        <taxon>Magnoliopsida</taxon>
        <taxon>Liliopsida</taxon>
        <taxon>Poales</taxon>
        <taxon>Poaceae</taxon>
        <taxon>PACMAD clade</taxon>
        <taxon>Panicoideae</taxon>
        <taxon>Panicodae</taxon>
        <taxon>Paniceae</taxon>
        <taxon>Cenchrinae</taxon>
        <taxon>Setaria</taxon>
    </lineage>
</organism>